<proteinExistence type="predicted"/>
<organism evidence="2 3">
    <name type="scientific">Actinophytocola xinjiangensis</name>
    <dbReference type="NCBI Taxonomy" id="485602"/>
    <lineage>
        <taxon>Bacteria</taxon>
        <taxon>Bacillati</taxon>
        <taxon>Actinomycetota</taxon>
        <taxon>Actinomycetes</taxon>
        <taxon>Pseudonocardiales</taxon>
        <taxon>Pseudonocardiaceae</taxon>
    </lineage>
</organism>
<evidence type="ECO:0000313" key="2">
    <source>
        <dbReference type="EMBL" id="OLF09823.1"/>
    </source>
</evidence>
<name>A0A7Z0WLK2_9PSEU</name>
<gene>
    <name evidence="2" type="ORF">BLA60_18835</name>
</gene>
<dbReference type="Proteomes" id="UP000185696">
    <property type="component" value="Unassembled WGS sequence"/>
</dbReference>
<sequence length="239" mass="25854">MTAQDNINRYWTGRADSYDAHHVDQLATPAIRAAWEDVWRTALPTPGRVLDAGTGTGHVSLMLAGQGHDVVGIDLSPGMLAKAREKAAALPNPPELRVGDAVAPEFPPGSFDAVTSRYVLWTLRTPETALRHWRRLLRPGGVLAAVDSTWFPGGVHPSPGPRALDDLPTFRDLYDRDVLSLLPLAEASSIEATADLVRAAGFSDVVVTPLTDILELDRRFGVADGHEIQLQFLITGRAT</sequence>
<dbReference type="InterPro" id="IPR029063">
    <property type="entry name" value="SAM-dependent_MTases_sf"/>
</dbReference>
<dbReference type="AlphaFoldDB" id="A0A7Z0WLK2"/>
<protein>
    <recommendedName>
        <fullName evidence="1">Methyltransferase type 11 domain-containing protein</fullName>
    </recommendedName>
</protein>
<dbReference type="SUPFAM" id="SSF53335">
    <property type="entry name" value="S-adenosyl-L-methionine-dependent methyltransferases"/>
    <property type="match status" value="1"/>
</dbReference>
<dbReference type="RefSeq" id="WP_075134214.1">
    <property type="nucleotide sequence ID" value="NZ_MSIF01000008.1"/>
</dbReference>
<comment type="caution">
    <text evidence="2">The sequence shown here is derived from an EMBL/GenBank/DDBJ whole genome shotgun (WGS) entry which is preliminary data.</text>
</comment>
<dbReference type="Gene3D" id="3.40.50.150">
    <property type="entry name" value="Vaccinia Virus protein VP39"/>
    <property type="match status" value="1"/>
</dbReference>
<dbReference type="PANTHER" id="PTHR43591">
    <property type="entry name" value="METHYLTRANSFERASE"/>
    <property type="match status" value="1"/>
</dbReference>
<evidence type="ECO:0000259" key="1">
    <source>
        <dbReference type="Pfam" id="PF08241"/>
    </source>
</evidence>
<evidence type="ECO:0000313" key="3">
    <source>
        <dbReference type="Proteomes" id="UP000185696"/>
    </source>
</evidence>
<reference evidence="2 3" key="1">
    <citation type="submission" date="2016-12" db="EMBL/GenBank/DDBJ databases">
        <title>The draft genome sequence of Actinophytocola xinjiangensis.</title>
        <authorList>
            <person name="Wang W."/>
            <person name="Yuan L."/>
        </authorList>
    </citation>
    <scope>NUCLEOTIDE SEQUENCE [LARGE SCALE GENOMIC DNA]</scope>
    <source>
        <strain evidence="2 3">CGMCC 4.4663</strain>
    </source>
</reference>
<accession>A0A7Z0WLK2</accession>
<keyword evidence="3" id="KW-1185">Reference proteome</keyword>
<dbReference type="GO" id="GO:0008757">
    <property type="term" value="F:S-adenosylmethionine-dependent methyltransferase activity"/>
    <property type="evidence" value="ECO:0007669"/>
    <property type="project" value="InterPro"/>
</dbReference>
<dbReference type="OrthoDB" id="3571292at2"/>
<dbReference type="CDD" id="cd02440">
    <property type="entry name" value="AdoMet_MTases"/>
    <property type="match status" value="1"/>
</dbReference>
<dbReference type="PANTHER" id="PTHR43591:SF24">
    <property type="entry name" value="2-METHOXY-6-POLYPRENYL-1,4-BENZOQUINOL METHYLASE, MITOCHONDRIAL"/>
    <property type="match status" value="1"/>
</dbReference>
<dbReference type="EMBL" id="MSIF01000008">
    <property type="protein sequence ID" value="OLF09823.1"/>
    <property type="molecule type" value="Genomic_DNA"/>
</dbReference>
<feature type="domain" description="Methyltransferase type 11" evidence="1">
    <location>
        <begin position="50"/>
        <end position="144"/>
    </location>
</feature>
<dbReference type="Pfam" id="PF08241">
    <property type="entry name" value="Methyltransf_11"/>
    <property type="match status" value="1"/>
</dbReference>
<dbReference type="InterPro" id="IPR013216">
    <property type="entry name" value="Methyltransf_11"/>
</dbReference>